<dbReference type="Proteomes" id="UP001054252">
    <property type="component" value="Unassembled WGS sequence"/>
</dbReference>
<sequence length="179" mass="19982">MRKSLSDSLLLNPLVVSELSNSHEFSIPMAFNDEAPHSAASKHSVMTIINSNTTKNPILFNSSTFLHDGCFVSEYLRAPKMVADELGMVDYPLTDDDLTVYILNGLRPEFREIAASLCTRDSSLSFDDLHDRLVAHEESLKRDELQLDFVPAITHYAAILGMMNSSFLHASLHPSVHTF</sequence>
<name>A0AAV5JMZ6_9ROSI</name>
<evidence type="ECO:0000313" key="2">
    <source>
        <dbReference type="Proteomes" id="UP001054252"/>
    </source>
</evidence>
<dbReference type="PANTHER" id="PTHR47481">
    <property type="match status" value="1"/>
</dbReference>
<gene>
    <name evidence="1" type="ORF">SLEP1_g26659</name>
</gene>
<comment type="caution">
    <text evidence="1">The sequence shown here is derived from an EMBL/GenBank/DDBJ whole genome shotgun (WGS) entry which is preliminary data.</text>
</comment>
<dbReference type="AlphaFoldDB" id="A0AAV5JMZ6"/>
<keyword evidence="2" id="KW-1185">Reference proteome</keyword>
<accession>A0AAV5JMZ6</accession>
<reference evidence="1 2" key="1">
    <citation type="journal article" date="2021" name="Commun. Biol.">
        <title>The genome of Shorea leprosula (Dipterocarpaceae) highlights the ecological relevance of drought in aseasonal tropical rainforests.</title>
        <authorList>
            <person name="Ng K.K.S."/>
            <person name="Kobayashi M.J."/>
            <person name="Fawcett J.A."/>
            <person name="Hatakeyama M."/>
            <person name="Paape T."/>
            <person name="Ng C.H."/>
            <person name="Ang C.C."/>
            <person name="Tnah L.H."/>
            <person name="Lee C.T."/>
            <person name="Nishiyama T."/>
            <person name="Sese J."/>
            <person name="O'Brien M.J."/>
            <person name="Copetti D."/>
            <person name="Mohd Noor M.I."/>
            <person name="Ong R.C."/>
            <person name="Putra M."/>
            <person name="Sireger I.Z."/>
            <person name="Indrioko S."/>
            <person name="Kosugi Y."/>
            <person name="Izuno A."/>
            <person name="Isagi Y."/>
            <person name="Lee S.L."/>
            <person name="Shimizu K.K."/>
        </authorList>
    </citation>
    <scope>NUCLEOTIDE SEQUENCE [LARGE SCALE GENOMIC DNA]</scope>
    <source>
        <strain evidence="1">214</strain>
    </source>
</reference>
<dbReference type="EMBL" id="BPVZ01000044">
    <property type="protein sequence ID" value="GKV15934.1"/>
    <property type="molecule type" value="Genomic_DNA"/>
</dbReference>
<proteinExistence type="predicted"/>
<dbReference type="PANTHER" id="PTHR47481:SF22">
    <property type="entry name" value="RETROTRANSPOSON GAG DOMAIN-CONTAINING PROTEIN"/>
    <property type="match status" value="1"/>
</dbReference>
<evidence type="ECO:0000313" key="1">
    <source>
        <dbReference type="EMBL" id="GKV15934.1"/>
    </source>
</evidence>
<organism evidence="1 2">
    <name type="scientific">Rubroshorea leprosula</name>
    <dbReference type="NCBI Taxonomy" id="152421"/>
    <lineage>
        <taxon>Eukaryota</taxon>
        <taxon>Viridiplantae</taxon>
        <taxon>Streptophyta</taxon>
        <taxon>Embryophyta</taxon>
        <taxon>Tracheophyta</taxon>
        <taxon>Spermatophyta</taxon>
        <taxon>Magnoliopsida</taxon>
        <taxon>eudicotyledons</taxon>
        <taxon>Gunneridae</taxon>
        <taxon>Pentapetalae</taxon>
        <taxon>rosids</taxon>
        <taxon>malvids</taxon>
        <taxon>Malvales</taxon>
        <taxon>Dipterocarpaceae</taxon>
        <taxon>Rubroshorea</taxon>
    </lineage>
</organism>
<protein>
    <submittedName>
        <fullName evidence="1">Uncharacterized protein</fullName>
    </submittedName>
</protein>